<dbReference type="PANTHER" id="PTHR36842">
    <property type="entry name" value="PROTEIN TOLB HOMOLOG"/>
    <property type="match status" value="1"/>
</dbReference>
<organism evidence="2 3">
    <name type="scientific">Candidatus Polarisedimenticola svalbardensis</name>
    <dbReference type="NCBI Taxonomy" id="2886004"/>
    <lineage>
        <taxon>Bacteria</taxon>
        <taxon>Pseudomonadati</taxon>
        <taxon>Acidobacteriota</taxon>
        <taxon>Candidatus Polarisedimenticolia</taxon>
        <taxon>Candidatus Polarisedimenticolales</taxon>
        <taxon>Candidatus Polarisedimenticolaceae</taxon>
        <taxon>Candidatus Polarisedimenticola</taxon>
    </lineage>
</organism>
<dbReference type="InterPro" id="IPR011042">
    <property type="entry name" value="6-blade_b-propeller_TolB-like"/>
</dbReference>
<dbReference type="SUPFAM" id="SSF82171">
    <property type="entry name" value="DPP6 N-terminal domain-like"/>
    <property type="match status" value="1"/>
</dbReference>
<evidence type="ECO:0000256" key="1">
    <source>
        <dbReference type="ARBA" id="ARBA00009820"/>
    </source>
</evidence>
<dbReference type="InterPro" id="IPR011659">
    <property type="entry name" value="WD40"/>
</dbReference>
<comment type="caution">
    <text evidence="2">The sequence shown here is derived from an EMBL/GenBank/DDBJ whole genome shotgun (WGS) entry which is preliminary data.</text>
</comment>
<gene>
    <name evidence="2" type="ORF">IFK94_15495</name>
</gene>
<proteinExistence type="inferred from homology"/>
<feature type="non-terminal residue" evidence="2">
    <location>
        <position position="1"/>
    </location>
</feature>
<evidence type="ECO:0000313" key="3">
    <source>
        <dbReference type="Proteomes" id="UP000648239"/>
    </source>
</evidence>
<sequence>RFEVMLPQGKGFSANYNRVVTISPDSRTIAYLSEGGGPSGENYLWLRSLDRTEPRPVPDTGSARSPAFSYDSRQIAFWEGGHIKRARIEGGMPIMVGALRERPMGMHWAYDDFIYVGRADRGIWRIASSGGELEQVLELKEGEYAHGPELLPGGEWILFSLSRGVRAWAEGSIVAQSLKNNERRVLVQRGREARYLRNGYLSYVQDSTLFAAPFDLEKIEIGGAAAAMQSNVHTSAEDETGAAGYDISDDGVLVVAPPAGAGARTSHLTFLDRDGKKESLPVGARRFSAARLSPDGTRIAAQINDDEGTHIWIIAVDRDSAQRLTTSGRNTSPVWSHDGRHIYFASVRDGVNDIWRRSADLSAPAEKLLESVGAELPSSASSDGRWLYYSLMSPSNSDIARLSLAGDPEVEVLLDSPADELEGRVSPDGRYFCFQSDETGRWDIHVMEIASKRRWIISSGDGFFPIWMRDGNRILFSTGSGEYIVDVRTSPEFSAGEPVHSFDVVEKILDASLDGSRVLAALDEVDDDQTETRPRVTVVLNWFDEIEERIKGSGSR</sequence>
<dbReference type="Proteomes" id="UP000648239">
    <property type="component" value="Unassembled WGS sequence"/>
</dbReference>
<dbReference type="Pfam" id="PF07676">
    <property type="entry name" value="PD40"/>
    <property type="match status" value="3"/>
</dbReference>
<dbReference type="Gene3D" id="2.120.10.30">
    <property type="entry name" value="TolB, C-terminal domain"/>
    <property type="match status" value="2"/>
</dbReference>
<evidence type="ECO:0000313" key="2">
    <source>
        <dbReference type="EMBL" id="MBD3869524.1"/>
    </source>
</evidence>
<name>A0A8J7CFH5_9BACT</name>
<dbReference type="AlphaFoldDB" id="A0A8J7CFH5"/>
<dbReference type="PANTHER" id="PTHR36842:SF1">
    <property type="entry name" value="PROTEIN TOLB"/>
    <property type="match status" value="1"/>
</dbReference>
<comment type="similarity">
    <text evidence="1">Belongs to the TolB family.</text>
</comment>
<reference evidence="2 3" key="1">
    <citation type="submission" date="2020-08" db="EMBL/GenBank/DDBJ databases">
        <title>Acidobacteriota in marine sediments use diverse sulfur dissimilation pathways.</title>
        <authorList>
            <person name="Wasmund K."/>
        </authorList>
    </citation>
    <scope>NUCLEOTIDE SEQUENCE [LARGE SCALE GENOMIC DNA]</scope>
    <source>
        <strain evidence="2">MAG AM4</strain>
    </source>
</reference>
<accession>A0A8J7CFH5</accession>
<protein>
    <submittedName>
        <fullName evidence="2">PD40 domain-containing protein</fullName>
    </submittedName>
</protein>
<dbReference type="EMBL" id="JACXWD010000104">
    <property type="protein sequence ID" value="MBD3869524.1"/>
    <property type="molecule type" value="Genomic_DNA"/>
</dbReference>